<keyword evidence="5" id="KW-0812">Transmembrane</keyword>
<keyword evidence="9 12" id="KW-0408">Iron</keyword>
<keyword evidence="10 13" id="KW-0503">Monooxygenase</keyword>
<organism evidence="14 15">
    <name type="scientific">Tieghemostelium lacteum</name>
    <name type="common">Slime mold</name>
    <name type="synonym">Dictyostelium lacteum</name>
    <dbReference type="NCBI Taxonomy" id="361077"/>
    <lineage>
        <taxon>Eukaryota</taxon>
        <taxon>Amoebozoa</taxon>
        <taxon>Evosea</taxon>
        <taxon>Eumycetozoa</taxon>
        <taxon>Dictyostelia</taxon>
        <taxon>Dictyosteliales</taxon>
        <taxon>Raperosteliaceae</taxon>
        <taxon>Tieghemostelium</taxon>
    </lineage>
</organism>
<keyword evidence="4 12" id="KW-0349">Heme</keyword>
<accession>A0A151ZFR8</accession>
<dbReference type="InterPro" id="IPR002401">
    <property type="entry name" value="Cyt_P450_E_grp-I"/>
</dbReference>
<dbReference type="GO" id="GO:0020037">
    <property type="term" value="F:heme binding"/>
    <property type="evidence" value="ECO:0007669"/>
    <property type="project" value="InterPro"/>
</dbReference>
<comment type="subcellular location">
    <subcellularLocation>
        <location evidence="2">Membrane</location>
        <topology evidence="2">Single-pass membrane protein</topology>
    </subcellularLocation>
</comment>
<evidence type="ECO:0000256" key="13">
    <source>
        <dbReference type="RuleBase" id="RU000461"/>
    </source>
</evidence>
<dbReference type="GO" id="GO:0016020">
    <property type="term" value="C:membrane"/>
    <property type="evidence" value="ECO:0007669"/>
    <property type="project" value="UniProtKB-SubCell"/>
</dbReference>
<dbReference type="OrthoDB" id="1055148at2759"/>
<dbReference type="Pfam" id="PF00067">
    <property type="entry name" value="p450"/>
    <property type="match status" value="1"/>
</dbReference>
<evidence type="ECO:0000256" key="8">
    <source>
        <dbReference type="ARBA" id="ARBA00023002"/>
    </source>
</evidence>
<dbReference type="InterPro" id="IPR001128">
    <property type="entry name" value="Cyt_P450"/>
</dbReference>
<dbReference type="PRINTS" id="PR00463">
    <property type="entry name" value="EP450I"/>
</dbReference>
<keyword evidence="11" id="KW-0472">Membrane</keyword>
<proteinExistence type="inferred from homology"/>
<evidence type="ECO:0000256" key="7">
    <source>
        <dbReference type="ARBA" id="ARBA00022989"/>
    </source>
</evidence>
<evidence type="ECO:0000256" key="11">
    <source>
        <dbReference type="ARBA" id="ARBA00023136"/>
    </source>
</evidence>
<protein>
    <submittedName>
        <fullName evidence="14">Cytochrome P450 family protein</fullName>
    </submittedName>
</protein>
<comment type="similarity">
    <text evidence="3 13">Belongs to the cytochrome P450 family.</text>
</comment>
<dbReference type="GO" id="GO:0005506">
    <property type="term" value="F:iron ion binding"/>
    <property type="evidence" value="ECO:0007669"/>
    <property type="project" value="InterPro"/>
</dbReference>
<dbReference type="SUPFAM" id="SSF48264">
    <property type="entry name" value="Cytochrome P450"/>
    <property type="match status" value="1"/>
</dbReference>
<evidence type="ECO:0000256" key="2">
    <source>
        <dbReference type="ARBA" id="ARBA00004167"/>
    </source>
</evidence>
<evidence type="ECO:0000313" key="14">
    <source>
        <dbReference type="EMBL" id="KYQ92821.1"/>
    </source>
</evidence>
<keyword evidence="7" id="KW-1133">Transmembrane helix</keyword>
<dbReference type="FunCoup" id="A0A151ZFR8">
    <property type="interactions" value="4"/>
</dbReference>
<dbReference type="InParanoid" id="A0A151ZFR8"/>
<dbReference type="OMA" id="MRPKPYQ"/>
<evidence type="ECO:0000256" key="5">
    <source>
        <dbReference type="ARBA" id="ARBA00022692"/>
    </source>
</evidence>
<evidence type="ECO:0000256" key="9">
    <source>
        <dbReference type="ARBA" id="ARBA00023004"/>
    </source>
</evidence>
<dbReference type="InterPro" id="IPR017972">
    <property type="entry name" value="Cyt_P450_CS"/>
</dbReference>
<keyword evidence="15" id="KW-1185">Reference proteome</keyword>
<dbReference type="InterPro" id="IPR036396">
    <property type="entry name" value="Cyt_P450_sf"/>
</dbReference>
<comment type="cofactor">
    <cofactor evidence="1 12">
        <name>heme</name>
        <dbReference type="ChEBI" id="CHEBI:30413"/>
    </cofactor>
</comment>
<dbReference type="GO" id="GO:0004497">
    <property type="term" value="F:monooxygenase activity"/>
    <property type="evidence" value="ECO:0007669"/>
    <property type="project" value="UniProtKB-KW"/>
</dbReference>
<dbReference type="PANTHER" id="PTHR24303:SF31">
    <property type="entry name" value="CYTOCHROME P450 307A1-RELATED"/>
    <property type="match status" value="1"/>
</dbReference>
<keyword evidence="8 13" id="KW-0560">Oxidoreductase</keyword>
<dbReference type="FunFam" id="1.10.630.10:FF:000068">
    <property type="entry name" value="Probable cytochrome P450 508A2"/>
    <property type="match status" value="1"/>
</dbReference>
<gene>
    <name evidence="14" type="ORF">DLAC_05406</name>
</gene>
<sequence length="482" mass="55799">MSLLLLVFLFAFVYYVLNSYYKKVRKFNKDQLDGPKPIPVFGNLIQLGDKPHYTLTEMHKTYGEIFRVWMGDCYSVVVSSPSIIREMYIDKFDSFVDRPTTPSFRFFSADHRSLSLGNGEYWKRNKTIVANAMTKTKMKHIYALFDVQVSELISSMQSFCDSSQPFPPRRYAQRFTMNSMLKYIFNDQMPPISENQDQQSRMSKLIEPVEELFKYLSSAKLADFLDILSTPFYYYLSMTNTCLPKIKNFIREEYNEHLKTIDRENPRDLMDLLICEIGSDTEDIEVVIGVCVDMLAAGTDTVSGTIEWMMLLMANHPDIQEKVYNEIHTVIGDRKIELSDRNQTPYTLALIKEVVRYHPIGPFGLPRVCTQDVHIQGHFIPKGAQILPNFRGLYQNPKHWDHPEEFNPIRFIGTKCDAFIPFSVGPRNCVGQTLGWDELYLGISNILQKFKISSTDGKPIDETELWGLTLHPPLFKVNLQSR</sequence>
<dbReference type="GO" id="GO:0016705">
    <property type="term" value="F:oxidoreductase activity, acting on paired donors, with incorporation or reduction of molecular oxygen"/>
    <property type="evidence" value="ECO:0007669"/>
    <property type="project" value="InterPro"/>
</dbReference>
<dbReference type="Proteomes" id="UP000076078">
    <property type="component" value="Unassembled WGS sequence"/>
</dbReference>
<evidence type="ECO:0000313" key="15">
    <source>
        <dbReference type="Proteomes" id="UP000076078"/>
    </source>
</evidence>
<dbReference type="EMBL" id="LODT01000028">
    <property type="protein sequence ID" value="KYQ92821.1"/>
    <property type="molecule type" value="Genomic_DNA"/>
</dbReference>
<feature type="binding site" description="axial binding residue" evidence="12">
    <location>
        <position position="429"/>
    </location>
    <ligand>
        <name>heme</name>
        <dbReference type="ChEBI" id="CHEBI:30413"/>
    </ligand>
    <ligandPart>
        <name>Fe</name>
        <dbReference type="ChEBI" id="CHEBI:18248"/>
    </ligandPart>
</feature>
<evidence type="ECO:0000256" key="1">
    <source>
        <dbReference type="ARBA" id="ARBA00001971"/>
    </source>
</evidence>
<dbReference type="PANTHER" id="PTHR24303">
    <property type="entry name" value="HEME-BINDING MONOOXYGENASE FAMILY"/>
    <property type="match status" value="1"/>
</dbReference>
<name>A0A151ZFR8_TIELA</name>
<evidence type="ECO:0000256" key="12">
    <source>
        <dbReference type="PIRSR" id="PIRSR602401-1"/>
    </source>
</evidence>
<comment type="caution">
    <text evidence="14">The sequence shown here is derived from an EMBL/GenBank/DDBJ whole genome shotgun (WGS) entry which is preliminary data.</text>
</comment>
<reference evidence="14 15" key="1">
    <citation type="submission" date="2015-12" db="EMBL/GenBank/DDBJ databases">
        <title>Dictyostelia acquired genes for synthesis and detection of signals that induce cell-type specialization by lateral gene transfer from prokaryotes.</title>
        <authorList>
            <person name="Gloeckner G."/>
            <person name="Schaap P."/>
        </authorList>
    </citation>
    <scope>NUCLEOTIDE SEQUENCE [LARGE SCALE GENOMIC DNA]</scope>
    <source>
        <strain evidence="14 15">TK</strain>
    </source>
</reference>
<dbReference type="Gene3D" id="1.10.630.10">
    <property type="entry name" value="Cytochrome P450"/>
    <property type="match status" value="1"/>
</dbReference>
<evidence type="ECO:0000256" key="3">
    <source>
        <dbReference type="ARBA" id="ARBA00010617"/>
    </source>
</evidence>
<evidence type="ECO:0000256" key="4">
    <source>
        <dbReference type="ARBA" id="ARBA00022617"/>
    </source>
</evidence>
<keyword evidence="6 12" id="KW-0479">Metal-binding</keyword>
<dbReference type="CDD" id="cd20617">
    <property type="entry name" value="CYP1_2-like"/>
    <property type="match status" value="1"/>
</dbReference>
<evidence type="ECO:0000256" key="10">
    <source>
        <dbReference type="ARBA" id="ARBA00023033"/>
    </source>
</evidence>
<dbReference type="PROSITE" id="PS00086">
    <property type="entry name" value="CYTOCHROME_P450"/>
    <property type="match status" value="1"/>
</dbReference>
<dbReference type="STRING" id="361077.A0A151ZFR8"/>
<dbReference type="AlphaFoldDB" id="A0A151ZFR8"/>
<dbReference type="PRINTS" id="PR00385">
    <property type="entry name" value="P450"/>
</dbReference>
<evidence type="ECO:0000256" key="6">
    <source>
        <dbReference type="ARBA" id="ARBA00022723"/>
    </source>
</evidence>